<keyword evidence="2" id="KW-1185">Reference proteome</keyword>
<organism evidence="1 2">
    <name type="scientific">Smittium megazygosporum</name>
    <dbReference type="NCBI Taxonomy" id="133381"/>
    <lineage>
        <taxon>Eukaryota</taxon>
        <taxon>Fungi</taxon>
        <taxon>Fungi incertae sedis</taxon>
        <taxon>Zoopagomycota</taxon>
        <taxon>Kickxellomycotina</taxon>
        <taxon>Harpellomycetes</taxon>
        <taxon>Harpellales</taxon>
        <taxon>Legeriomycetaceae</taxon>
        <taxon>Smittium</taxon>
    </lineage>
</organism>
<dbReference type="Proteomes" id="UP000245609">
    <property type="component" value="Unassembled WGS sequence"/>
</dbReference>
<protein>
    <submittedName>
        <fullName evidence="1">Uncharacterized protein</fullName>
    </submittedName>
</protein>
<evidence type="ECO:0000313" key="2">
    <source>
        <dbReference type="Proteomes" id="UP000245609"/>
    </source>
</evidence>
<sequence length="91" mass="10235">MEALNTTTEHIFVQKSGGFSEDKVLGKIKTTSSKSHKKAATNLPTKTKPVEKINGIKTETPSKEKRKVFFLKTLGTKVKEIEAAEFERRKK</sequence>
<gene>
    <name evidence="1" type="ORF">BB560_005635</name>
</gene>
<evidence type="ECO:0000313" key="1">
    <source>
        <dbReference type="EMBL" id="PVU98635.1"/>
    </source>
</evidence>
<proteinExistence type="predicted"/>
<dbReference type="EMBL" id="MBFS01002359">
    <property type="protein sequence ID" value="PVU98635.1"/>
    <property type="molecule type" value="Genomic_DNA"/>
</dbReference>
<accession>A0A2T9Z214</accession>
<name>A0A2T9Z214_9FUNG</name>
<dbReference type="AlphaFoldDB" id="A0A2T9Z214"/>
<reference evidence="1 2" key="1">
    <citation type="journal article" date="2018" name="MBio">
        <title>Comparative Genomics Reveals the Core Gene Toolbox for the Fungus-Insect Symbiosis.</title>
        <authorList>
            <person name="Wang Y."/>
            <person name="Stata M."/>
            <person name="Wang W."/>
            <person name="Stajich J.E."/>
            <person name="White M.M."/>
            <person name="Moncalvo J.M."/>
        </authorList>
    </citation>
    <scope>NUCLEOTIDE SEQUENCE [LARGE SCALE GENOMIC DNA]</scope>
    <source>
        <strain evidence="1 2">SC-DP-2</strain>
    </source>
</reference>
<comment type="caution">
    <text evidence="1">The sequence shown here is derived from an EMBL/GenBank/DDBJ whole genome shotgun (WGS) entry which is preliminary data.</text>
</comment>